<reference evidence="2 3" key="1">
    <citation type="submission" date="2021-03" db="EMBL/GenBank/DDBJ databases">
        <title>Genomic Encyclopedia of Type Strains, Phase IV (KMG-IV): sequencing the most valuable type-strain genomes for metagenomic binning, comparative biology and taxonomic classification.</title>
        <authorList>
            <person name="Goeker M."/>
        </authorList>
    </citation>
    <scope>NUCLEOTIDE SEQUENCE [LARGE SCALE GENOMIC DNA]</scope>
    <source>
        <strain evidence="2 3">DSM 24004</strain>
    </source>
</reference>
<feature type="domain" description="Peptidoglycan binding-like" evidence="1">
    <location>
        <begin position="115"/>
        <end position="163"/>
    </location>
</feature>
<sequence length="175" mass="19930">MSEINDIININPVKEIQMYLKEISKHNSNISIKHTDGIFDSETKEAVTIFQRIYGLPPNGTVDLATWSKLLYEYNKITSTDNIPNKLDCFPDNVTEIKLGDKKSIVYIIQILINDLSKKYNNINNIDITGVYDEATEAAVKQFQSINKLPITGIVDIKTWNSLTCINNVCRMQDK</sequence>
<feature type="domain" description="Peptidoglycan binding-like" evidence="1">
    <location>
        <begin position="12"/>
        <end position="70"/>
    </location>
</feature>
<evidence type="ECO:0000313" key="2">
    <source>
        <dbReference type="EMBL" id="MBP1924157.1"/>
    </source>
</evidence>
<evidence type="ECO:0000259" key="1">
    <source>
        <dbReference type="Pfam" id="PF01471"/>
    </source>
</evidence>
<dbReference type="RefSeq" id="WP_209509946.1">
    <property type="nucleotide sequence ID" value="NZ_JAGGKS010000001.1"/>
</dbReference>
<dbReference type="Pfam" id="PF01471">
    <property type="entry name" value="PG_binding_1"/>
    <property type="match status" value="2"/>
</dbReference>
<dbReference type="Gene3D" id="1.10.101.10">
    <property type="entry name" value="PGBD-like superfamily/PGBD"/>
    <property type="match status" value="2"/>
</dbReference>
<comment type="caution">
    <text evidence="2">The sequence shown here is derived from an EMBL/GenBank/DDBJ whole genome shotgun (WGS) entry which is preliminary data.</text>
</comment>
<organism evidence="2 3">
    <name type="scientific">Sedimentibacter acidaminivorans</name>
    <dbReference type="NCBI Taxonomy" id="913099"/>
    <lineage>
        <taxon>Bacteria</taxon>
        <taxon>Bacillati</taxon>
        <taxon>Bacillota</taxon>
        <taxon>Tissierellia</taxon>
        <taxon>Sedimentibacter</taxon>
    </lineage>
</organism>
<protein>
    <submittedName>
        <fullName evidence="2">Peptidoglycan hydrolase-like protein with peptidoglycan-binding domain</fullName>
    </submittedName>
</protein>
<keyword evidence="3" id="KW-1185">Reference proteome</keyword>
<dbReference type="SUPFAM" id="SSF47090">
    <property type="entry name" value="PGBD-like"/>
    <property type="match status" value="2"/>
</dbReference>
<dbReference type="Proteomes" id="UP001519342">
    <property type="component" value="Unassembled WGS sequence"/>
</dbReference>
<dbReference type="EMBL" id="JAGGKS010000001">
    <property type="protein sequence ID" value="MBP1924157.1"/>
    <property type="molecule type" value="Genomic_DNA"/>
</dbReference>
<accession>A0ABS4G8Y5</accession>
<evidence type="ECO:0000313" key="3">
    <source>
        <dbReference type="Proteomes" id="UP001519342"/>
    </source>
</evidence>
<dbReference type="InterPro" id="IPR036365">
    <property type="entry name" value="PGBD-like_sf"/>
</dbReference>
<dbReference type="InterPro" id="IPR002477">
    <property type="entry name" value="Peptidoglycan-bd-like"/>
</dbReference>
<proteinExistence type="predicted"/>
<gene>
    <name evidence="2" type="ORF">J2Z76_000010</name>
</gene>
<name>A0ABS4G8Y5_9FIRM</name>
<dbReference type="InterPro" id="IPR036366">
    <property type="entry name" value="PGBDSf"/>
</dbReference>